<dbReference type="OrthoDB" id="674604at2759"/>
<gene>
    <name evidence="1" type="ORF">K457DRAFT_82884</name>
</gene>
<accession>A0A197JF47</accession>
<dbReference type="Proteomes" id="UP000078512">
    <property type="component" value="Unassembled WGS sequence"/>
</dbReference>
<proteinExistence type="predicted"/>
<protein>
    <recommendedName>
        <fullName evidence="3">FG-GAP repeat protein</fullName>
    </recommendedName>
</protein>
<feature type="non-terminal residue" evidence="1">
    <location>
        <position position="292"/>
    </location>
</feature>
<dbReference type="SUPFAM" id="SSF69318">
    <property type="entry name" value="Integrin alpha N-terminal domain"/>
    <property type="match status" value="1"/>
</dbReference>
<evidence type="ECO:0000313" key="1">
    <source>
        <dbReference type="EMBL" id="OAQ23792.1"/>
    </source>
</evidence>
<keyword evidence="2" id="KW-1185">Reference proteome</keyword>
<evidence type="ECO:0000313" key="2">
    <source>
        <dbReference type="Proteomes" id="UP000078512"/>
    </source>
</evidence>
<name>A0A197JF47_9FUNG</name>
<dbReference type="AlphaFoldDB" id="A0A197JF47"/>
<organism evidence="1 2">
    <name type="scientific">Linnemannia elongata AG-77</name>
    <dbReference type="NCBI Taxonomy" id="1314771"/>
    <lineage>
        <taxon>Eukaryota</taxon>
        <taxon>Fungi</taxon>
        <taxon>Fungi incertae sedis</taxon>
        <taxon>Mucoromycota</taxon>
        <taxon>Mortierellomycotina</taxon>
        <taxon>Mortierellomycetes</taxon>
        <taxon>Mortierellales</taxon>
        <taxon>Mortierellaceae</taxon>
        <taxon>Linnemannia</taxon>
    </lineage>
</organism>
<dbReference type="EMBL" id="KV442108">
    <property type="protein sequence ID" value="OAQ23792.1"/>
    <property type="molecule type" value="Genomic_DNA"/>
</dbReference>
<reference evidence="1 2" key="1">
    <citation type="submission" date="2016-05" db="EMBL/GenBank/DDBJ databases">
        <title>Genome sequencing reveals origins of a unique bacterial endosymbiosis in the earliest lineages of terrestrial Fungi.</title>
        <authorList>
            <consortium name="DOE Joint Genome Institute"/>
            <person name="Uehling J."/>
            <person name="Gryganskyi A."/>
            <person name="Hameed K."/>
            <person name="Tschaplinski T."/>
            <person name="Misztal P."/>
            <person name="Wu S."/>
            <person name="Desiro A."/>
            <person name="Vande Pol N."/>
            <person name="Du Z.-Y."/>
            <person name="Zienkiewicz A."/>
            <person name="Zienkiewicz K."/>
            <person name="Morin E."/>
            <person name="Tisserant E."/>
            <person name="Splivallo R."/>
            <person name="Hainaut M."/>
            <person name="Henrissat B."/>
            <person name="Ohm R."/>
            <person name="Kuo A."/>
            <person name="Yan J."/>
            <person name="Lipzen A."/>
            <person name="Nolan M."/>
            <person name="Labutti K."/>
            <person name="Barry K."/>
            <person name="Goldstein A."/>
            <person name="Labbe J."/>
            <person name="Schadt C."/>
            <person name="Tuskan G."/>
            <person name="Grigoriev I."/>
            <person name="Martin F."/>
            <person name="Vilgalys R."/>
            <person name="Bonito G."/>
        </authorList>
    </citation>
    <scope>NUCLEOTIDE SEQUENCE [LARGE SCALE GENOMIC DNA]</scope>
    <source>
        <strain evidence="1 2">AG-77</strain>
    </source>
</reference>
<evidence type="ECO:0008006" key="3">
    <source>
        <dbReference type="Google" id="ProtNLM"/>
    </source>
</evidence>
<dbReference type="STRING" id="1314771.A0A197JF47"/>
<sequence length="292" mass="32928">MAPNIPPSKPYKKHVFAHSTVFPAENDGVYSFADTNGDGTQDLVYIKTRNTSTGKVEIHVADYESKFQKSTMTIRTVFDIDDNGTYLMQDQNGDGKADLVYIKTRNTAAKTVELHVADAASGYQKLAFQTDIYSGSYEENAVWTMSSKGDLVYINFGDYGFNPRMIQCLVFTKESDYQQRLQNTLPRLDTDDSGTWCIAPTCDSVFPNLYYIKPMNPWTGKVEVHVDYETHGSSQLTNRGWKSHAIELPPSLTPKENGRWLMVNFTHQEQPDLAFIKTKNTVSGRVEVLITS</sequence>
<dbReference type="InterPro" id="IPR028994">
    <property type="entry name" value="Integrin_alpha_N"/>
</dbReference>